<evidence type="ECO:0000313" key="3">
    <source>
        <dbReference type="Proteomes" id="UP001066276"/>
    </source>
</evidence>
<gene>
    <name evidence="2" type="ORF">NDU88_000336</name>
</gene>
<name>A0AAV7P3N2_PLEWA</name>
<evidence type="ECO:0000256" key="1">
    <source>
        <dbReference type="SAM" id="MobiDB-lite"/>
    </source>
</evidence>
<dbReference type="Proteomes" id="UP001066276">
    <property type="component" value="Chromosome 7"/>
</dbReference>
<proteinExistence type="predicted"/>
<feature type="region of interest" description="Disordered" evidence="1">
    <location>
        <begin position="28"/>
        <end position="55"/>
    </location>
</feature>
<accession>A0AAV7P3N2</accession>
<reference evidence="2" key="1">
    <citation type="journal article" date="2022" name="bioRxiv">
        <title>Sequencing and chromosome-scale assembly of the giantPleurodeles waltlgenome.</title>
        <authorList>
            <person name="Brown T."/>
            <person name="Elewa A."/>
            <person name="Iarovenko S."/>
            <person name="Subramanian E."/>
            <person name="Araus A.J."/>
            <person name="Petzold A."/>
            <person name="Susuki M."/>
            <person name="Suzuki K.-i.T."/>
            <person name="Hayashi T."/>
            <person name="Toyoda A."/>
            <person name="Oliveira C."/>
            <person name="Osipova E."/>
            <person name="Leigh N.D."/>
            <person name="Simon A."/>
            <person name="Yun M.H."/>
        </authorList>
    </citation>
    <scope>NUCLEOTIDE SEQUENCE</scope>
    <source>
        <strain evidence="2">20211129_DDA</strain>
        <tissue evidence="2">Liver</tissue>
    </source>
</reference>
<feature type="compositionally biased region" description="Polar residues" evidence="1">
    <location>
        <begin position="28"/>
        <end position="40"/>
    </location>
</feature>
<evidence type="ECO:0000313" key="2">
    <source>
        <dbReference type="EMBL" id="KAJ1121817.1"/>
    </source>
</evidence>
<comment type="caution">
    <text evidence="2">The sequence shown here is derived from an EMBL/GenBank/DDBJ whole genome shotgun (WGS) entry which is preliminary data.</text>
</comment>
<organism evidence="2 3">
    <name type="scientific">Pleurodeles waltl</name>
    <name type="common">Iberian ribbed newt</name>
    <dbReference type="NCBI Taxonomy" id="8319"/>
    <lineage>
        <taxon>Eukaryota</taxon>
        <taxon>Metazoa</taxon>
        <taxon>Chordata</taxon>
        <taxon>Craniata</taxon>
        <taxon>Vertebrata</taxon>
        <taxon>Euteleostomi</taxon>
        <taxon>Amphibia</taxon>
        <taxon>Batrachia</taxon>
        <taxon>Caudata</taxon>
        <taxon>Salamandroidea</taxon>
        <taxon>Salamandridae</taxon>
        <taxon>Pleurodelinae</taxon>
        <taxon>Pleurodeles</taxon>
    </lineage>
</organism>
<keyword evidence="3" id="KW-1185">Reference proteome</keyword>
<dbReference type="EMBL" id="JANPWB010000011">
    <property type="protein sequence ID" value="KAJ1121817.1"/>
    <property type="molecule type" value="Genomic_DNA"/>
</dbReference>
<sequence>MPLRFQSSVSLHQLSALAPSYSHFSLPTRGSNRLTGSSDSPPRGRGAESAGMGLRIDSPCCSSSEGLAFRRGRYLGFRRSRGTLVDSSTTARPIQLTRPHFGSAVLQSWGRSLLTRLGLFDAGIWLGPSPGASR</sequence>
<protein>
    <submittedName>
        <fullName evidence="2">Uncharacterized protein</fullName>
    </submittedName>
</protein>
<dbReference type="AlphaFoldDB" id="A0AAV7P3N2"/>